<accession>A0ABQ1UZP2</accession>
<sequence length="202" mass="22953">MFKQILLIPIILLMALPTYGQGIPKNELALSGFYNYAKYSTRPEKWNSFGASISYSRHIWDKVYVGISYGRGHLDGKDSWIFEMADPDKIDKVNLGQFRAYVGYDIYQSPSMILSVYGMYLRSSFQAVSSSISRGMIIDGEEYKVTSINYGVIQRDQFGLGLSLLNRISENGLYLKTDLGYCPSLFYGQEMVNLNLGLAFRF</sequence>
<gene>
    <name evidence="1" type="ORF">GCM10011339_20440</name>
</gene>
<evidence type="ECO:0000313" key="1">
    <source>
        <dbReference type="EMBL" id="GGF32165.1"/>
    </source>
</evidence>
<evidence type="ECO:0008006" key="3">
    <source>
        <dbReference type="Google" id="ProtNLM"/>
    </source>
</evidence>
<organism evidence="1 2">
    <name type="scientific">Echinicola rosea</name>
    <dbReference type="NCBI Taxonomy" id="1807691"/>
    <lineage>
        <taxon>Bacteria</taxon>
        <taxon>Pseudomonadati</taxon>
        <taxon>Bacteroidota</taxon>
        <taxon>Cytophagia</taxon>
        <taxon>Cytophagales</taxon>
        <taxon>Cyclobacteriaceae</taxon>
        <taxon>Echinicola</taxon>
    </lineage>
</organism>
<comment type="caution">
    <text evidence="1">The sequence shown here is derived from an EMBL/GenBank/DDBJ whole genome shotgun (WGS) entry which is preliminary data.</text>
</comment>
<dbReference type="RefSeq" id="WP_137401389.1">
    <property type="nucleotide sequence ID" value="NZ_BMIU01000009.1"/>
</dbReference>
<dbReference type="EMBL" id="BMIU01000009">
    <property type="protein sequence ID" value="GGF32165.1"/>
    <property type="molecule type" value="Genomic_DNA"/>
</dbReference>
<evidence type="ECO:0000313" key="2">
    <source>
        <dbReference type="Proteomes" id="UP000647339"/>
    </source>
</evidence>
<keyword evidence="2" id="KW-1185">Reference proteome</keyword>
<proteinExistence type="predicted"/>
<dbReference type="Proteomes" id="UP000647339">
    <property type="component" value="Unassembled WGS sequence"/>
</dbReference>
<protein>
    <recommendedName>
        <fullName evidence="3">Outer membrane protein beta-barrel domain-containing protein</fullName>
    </recommendedName>
</protein>
<name>A0ABQ1UZP2_9BACT</name>
<reference evidence="2" key="1">
    <citation type="journal article" date="2019" name="Int. J. Syst. Evol. Microbiol.">
        <title>The Global Catalogue of Microorganisms (GCM) 10K type strain sequencing project: providing services to taxonomists for standard genome sequencing and annotation.</title>
        <authorList>
            <consortium name="The Broad Institute Genomics Platform"/>
            <consortium name="The Broad Institute Genome Sequencing Center for Infectious Disease"/>
            <person name="Wu L."/>
            <person name="Ma J."/>
        </authorList>
    </citation>
    <scope>NUCLEOTIDE SEQUENCE [LARGE SCALE GENOMIC DNA]</scope>
    <source>
        <strain evidence="2">CGMCC 1.15407</strain>
    </source>
</reference>